<protein>
    <recommendedName>
        <fullName evidence="2 6">Orotate phosphoribosyltransferase</fullName>
        <shortName evidence="6">OPRT</shortName>
        <shortName evidence="6">OPRTase</shortName>
        <ecNumber evidence="2 6">2.4.2.10</ecNumber>
    </recommendedName>
</protein>
<name>A0A7T5VF85_9BACT</name>
<dbReference type="InterPro" id="IPR000836">
    <property type="entry name" value="PRTase_dom"/>
</dbReference>
<dbReference type="Proteomes" id="UP000596092">
    <property type="component" value="Chromosome"/>
</dbReference>
<keyword evidence="3 6" id="KW-0328">Glycosyltransferase</keyword>
<keyword evidence="6" id="KW-0460">Magnesium</keyword>
<feature type="binding site" evidence="6">
    <location>
        <position position="157"/>
    </location>
    <ligand>
        <name>orotate</name>
        <dbReference type="ChEBI" id="CHEBI:30839"/>
    </ligand>
</feature>
<keyword evidence="4 6" id="KW-0808">Transferase</keyword>
<dbReference type="InterPro" id="IPR023031">
    <property type="entry name" value="OPRT"/>
</dbReference>
<feature type="binding site" evidence="6">
    <location>
        <position position="103"/>
    </location>
    <ligand>
        <name>5-phospho-alpha-D-ribose 1-diphosphate</name>
        <dbReference type="ChEBI" id="CHEBI:58017"/>
        <note>ligand shared between dimeric partners</note>
    </ligand>
</feature>
<dbReference type="EC" id="2.4.2.10" evidence="2 6"/>
<evidence type="ECO:0000256" key="2">
    <source>
        <dbReference type="ARBA" id="ARBA00011971"/>
    </source>
</evidence>
<accession>A0A7T5VF85</accession>
<evidence type="ECO:0000256" key="1">
    <source>
        <dbReference type="ARBA" id="ARBA00004889"/>
    </source>
</evidence>
<evidence type="ECO:0000313" key="8">
    <source>
        <dbReference type="EMBL" id="QQG66746.1"/>
    </source>
</evidence>
<comment type="catalytic activity">
    <reaction evidence="6">
        <text>orotidine 5'-phosphate + diphosphate = orotate + 5-phospho-alpha-D-ribose 1-diphosphate</text>
        <dbReference type="Rhea" id="RHEA:10380"/>
        <dbReference type="ChEBI" id="CHEBI:30839"/>
        <dbReference type="ChEBI" id="CHEBI:33019"/>
        <dbReference type="ChEBI" id="CHEBI:57538"/>
        <dbReference type="ChEBI" id="CHEBI:58017"/>
        <dbReference type="EC" id="2.4.2.10"/>
    </reaction>
</comment>
<dbReference type="InterPro" id="IPR029057">
    <property type="entry name" value="PRTase-like"/>
</dbReference>
<reference evidence="8 9" key="1">
    <citation type="submission" date="2020-05" db="EMBL/GenBank/DDBJ databases">
        <title>Complete genome of Desulfobulbus oligotrophicus.</title>
        <authorList>
            <person name="Podar M."/>
        </authorList>
    </citation>
    <scope>NUCLEOTIDE SEQUENCE [LARGE SCALE GENOMIC DNA]</scope>
    <source>
        <strain evidence="8 9">Prop6</strain>
    </source>
</reference>
<feature type="binding site" description="in other chain" evidence="6">
    <location>
        <begin position="125"/>
        <end position="133"/>
    </location>
    <ligand>
        <name>5-phospho-alpha-D-ribose 1-diphosphate</name>
        <dbReference type="ChEBI" id="CHEBI:58017"/>
        <note>ligand shared between dimeric partners</note>
    </ligand>
</feature>
<feature type="domain" description="Phosphoribosyltransferase" evidence="7">
    <location>
        <begin position="76"/>
        <end position="161"/>
    </location>
</feature>
<comment type="similarity">
    <text evidence="6">Belongs to the purine/pyrimidine phosphoribosyltransferase family. PyrE subfamily.</text>
</comment>
<evidence type="ECO:0000256" key="3">
    <source>
        <dbReference type="ARBA" id="ARBA00022676"/>
    </source>
</evidence>
<dbReference type="GO" id="GO:0004588">
    <property type="term" value="F:orotate phosphoribosyltransferase activity"/>
    <property type="evidence" value="ECO:0007669"/>
    <property type="project" value="UniProtKB-UniRule"/>
</dbReference>
<dbReference type="PANTHER" id="PTHR19278">
    <property type="entry name" value="OROTATE PHOSPHORIBOSYLTRANSFERASE"/>
    <property type="match status" value="1"/>
</dbReference>
<dbReference type="RefSeq" id="WP_199263030.1">
    <property type="nucleotide sequence ID" value="NZ_CP054140.1"/>
</dbReference>
<feature type="binding site" description="in other chain" evidence="6">
    <location>
        <position position="98"/>
    </location>
    <ligand>
        <name>5-phospho-alpha-D-ribose 1-diphosphate</name>
        <dbReference type="ChEBI" id="CHEBI:58017"/>
        <note>ligand shared between dimeric partners</note>
    </ligand>
</feature>
<dbReference type="HAMAP" id="MF_01208">
    <property type="entry name" value="PyrE"/>
    <property type="match status" value="1"/>
</dbReference>
<dbReference type="PANTHER" id="PTHR19278:SF9">
    <property type="entry name" value="URIDINE 5'-MONOPHOSPHATE SYNTHASE"/>
    <property type="match status" value="1"/>
</dbReference>
<dbReference type="AlphaFoldDB" id="A0A7T5VF85"/>
<comment type="function">
    <text evidence="6">Catalyzes the transfer of a ribosyl phosphate group from 5-phosphoribose 1-diphosphate to orotate, leading to the formation of orotidine monophosphate (OMP).</text>
</comment>
<dbReference type="GO" id="GO:0000287">
    <property type="term" value="F:magnesium ion binding"/>
    <property type="evidence" value="ECO:0007669"/>
    <property type="project" value="UniProtKB-UniRule"/>
</dbReference>
<dbReference type="GO" id="GO:0044205">
    <property type="term" value="P:'de novo' UMP biosynthetic process"/>
    <property type="evidence" value="ECO:0007669"/>
    <property type="project" value="UniProtKB-UniRule"/>
</dbReference>
<dbReference type="Gene3D" id="3.40.50.2020">
    <property type="match status" value="1"/>
</dbReference>
<feature type="binding site" evidence="6">
    <location>
        <position position="97"/>
    </location>
    <ligand>
        <name>5-phospho-alpha-D-ribose 1-diphosphate</name>
        <dbReference type="ChEBI" id="CHEBI:58017"/>
        <note>ligand shared between dimeric partners</note>
    </ligand>
</feature>
<dbReference type="KEGG" id="dog:HP555_13155"/>
<keyword evidence="5 6" id="KW-0665">Pyrimidine biosynthesis</keyword>
<feature type="binding site" evidence="6">
    <location>
        <position position="101"/>
    </location>
    <ligand>
        <name>5-phospho-alpha-D-ribose 1-diphosphate</name>
        <dbReference type="ChEBI" id="CHEBI:58017"/>
        <note>ligand shared between dimeric partners</note>
    </ligand>
</feature>
<evidence type="ECO:0000256" key="5">
    <source>
        <dbReference type="ARBA" id="ARBA00022975"/>
    </source>
</evidence>
<comment type="subunit">
    <text evidence="6">Homodimer.</text>
</comment>
<comment type="cofactor">
    <cofactor evidence="6">
        <name>Mg(2+)</name>
        <dbReference type="ChEBI" id="CHEBI:18420"/>
    </cofactor>
</comment>
<evidence type="ECO:0000313" key="9">
    <source>
        <dbReference type="Proteomes" id="UP000596092"/>
    </source>
</evidence>
<feature type="binding site" evidence="6">
    <location>
        <position position="129"/>
    </location>
    <ligand>
        <name>orotate</name>
        <dbReference type="ChEBI" id="CHEBI:30839"/>
    </ligand>
</feature>
<keyword evidence="9" id="KW-1185">Reference proteome</keyword>
<evidence type="ECO:0000259" key="7">
    <source>
        <dbReference type="Pfam" id="PF00156"/>
    </source>
</evidence>
<comment type="pathway">
    <text evidence="1 6">Pyrimidine metabolism; UMP biosynthesis via de novo pathway; UMP from orotate: step 1/2.</text>
</comment>
<dbReference type="Pfam" id="PF00156">
    <property type="entry name" value="Pribosyltran"/>
    <property type="match status" value="1"/>
</dbReference>
<dbReference type="CDD" id="cd06223">
    <property type="entry name" value="PRTases_typeI"/>
    <property type="match status" value="1"/>
</dbReference>
<dbReference type="EMBL" id="CP054140">
    <property type="protein sequence ID" value="QQG66746.1"/>
    <property type="molecule type" value="Genomic_DNA"/>
</dbReference>
<organism evidence="8 9">
    <name type="scientific">Desulfobulbus oligotrophicus</name>
    <dbReference type="NCBI Taxonomy" id="1909699"/>
    <lineage>
        <taxon>Bacteria</taxon>
        <taxon>Pseudomonadati</taxon>
        <taxon>Thermodesulfobacteriota</taxon>
        <taxon>Desulfobulbia</taxon>
        <taxon>Desulfobulbales</taxon>
        <taxon>Desulfobulbaceae</taxon>
        <taxon>Desulfobulbus</taxon>
    </lineage>
</organism>
<dbReference type="NCBIfam" id="TIGR00336">
    <property type="entry name" value="pyrE"/>
    <property type="match status" value="1"/>
</dbReference>
<dbReference type="GO" id="GO:0019856">
    <property type="term" value="P:pyrimidine nucleobase biosynthetic process"/>
    <property type="evidence" value="ECO:0007669"/>
    <property type="project" value="TreeGrafter"/>
</dbReference>
<gene>
    <name evidence="6 8" type="primary">pyrE</name>
    <name evidence="8" type="ORF">HP555_13155</name>
</gene>
<dbReference type="SUPFAM" id="SSF53271">
    <property type="entry name" value="PRTase-like"/>
    <property type="match status" value="1"/>
</dbReference>
<comment type="caution">
    <text evidence="6">Lacks conserved residue(s) required for the propagation of feature annotation.</text>
</comment>
<evidence type="ECO:0000256" key="4">
    <source>
        <dbReference type="ARBA" id="ARBA00022679"/>
    </source>
</evidence>
<sequence length="188" mass="20530">MNERQRLKELLLEKSYRKGTFTLTSGQTSDFYVDGKQTTLDAEGAYLCGRLLFNLIRQHHEPIMGVGGMTLGADPLVTAVSLVSYLEKKPIPAFIVRKEAKGHGTGNFLEGKNNLQPGGLVALVEDVVTTGGTLLKVIERVENEGFRVGLVATIVDRQEGGAEALATRGYPLKAVFTREQLLNKDKTP</sequence>
<dbReference type="UniPathway" id="UPA00070">
    <property type="reaction ID" value="UER00119"/>
</dbReference>
<proteinExistence type="inferred from homology"/>
<evidence type="ECO:0000256" key="6">
    <source>
        <dbReference type="HAMAP-Rule" id="MF_01208"/>
    </source>
</evidence>
<dbReference type="InterPro" id="IPR004467">
    <property type="entry name" value="Or_phspho_trans_dom"/>
</dbReference>